<dbReference type="InterPro" id="IPR011030">
    <property type="entry name" value="Lipovitellin_superhlx_dom"/>
</dbReference>
<dbReference type="GO" id="GO:0042157">
    <property type="term" value="P:lipoprotein metabolic process"/>
    <property type="evidence" value="ECO:0007669"/>
    <property type="project" value="TreeGrafter"/>
</dbReference>
<evidence type="ECO:0000256" key="1">
    <source>
        <dbReference type="ARBA" id="ARBA00004240"/>
    </source>
</evidence>
<dbReference type="PANTHER" id="PTHR13024:SF0">
    <property type="entry name" value="MICROSOMAL TRIACYLGLYCEROL TRANSFER PROTEIN"/>
    <property type="match status" value="1"/>
</dbReference>
<dbReference type="SMART" id="SM00638">
    <property type="entry name" value="LPD_N"/>
    <property type="match status" value="1"/>
</dbReference>
<dbReference type="GO" id="GO:0005783">
    <property type="term" value="C:endoplasmic reticulum"/>
    <property type="evidence" value="ECO:0007669"/>
    <property type="project" value="UniProtKB-SubCell"/>
</dbReference>
<dbReference type="Gene3D" id="2.30.230.10">
    <property type="entry name" value="Lipovitellin, beta-sheet shell regions, chain A"/>
    <property type="match status" value="1"/>
</dbReference>
<dbReference type="GO" id="GO:0005794">
    <property type="term" value="C:Golgi apparatus"/>
    <property type="evidence" value="ECO:0007669"/>
    <property type="project" value="TreeGrafter"/>
</dbReference>
<keyword evidence="2" id="KW-0813">Transport</keyword>
<evidence type="ECO:0000256" key="3">
    <source>
        <dbReference type="ARBA" id="ARBA00022729"/>
    </source>
</evidence>
<dbReference type="AlphaFoldDB" id="A0A8K1RBZ7"/>
<dbReference type="SUPFAM" id="SSF48431">
    <property type="entry name" value="Lipovitellin-phosvitin complex, superhelical domain"/>
    <property type="match status" value="1"/>
</dbReference>
<evidence type="ECO:0000256" key="4">
    <source>
        <dbReference type="ARBA" id="ARBA00022824"/>
    </source>
</evidence>
<dbReference type="GO" id="GO:0008289">
    <property type="term" value="F:lipid binding"/>
    <property type="evidence" value="ECO:0007669"/>
    <property type="project" value="InterPro"/>
</dbReference>
<dbReference type="GO" id="GO:0016323">
    <property type="term" value="C:basolateral plasma membrane"/>
    <property type="evidence" value="ECO:0007669"/>
    <property type="project" value="TreeGrafter"/>
</dbReference>
<dbReference type="InterPro" id="IPR045811">
    <property type="entry name" value="MTP_lip-bd"/>
</dbReference>
<dbReference type="InterPro" id="IPR015816">
    <property type="entry name" value="Vitellinogen_b-sht_N"/>
</dbReference>
<evidence type="ECO:0000256" key="2">
    <source>
        <dbReference type="ARBA" id="ARBA00022448"/>
    </source>
</evidence>
<feature type="domain" description="Vitellogenin" evidence="5">
    <location>
        <begin position="62"/>
        <end position="662"/>
    </location>
</feature>
<dbReference type="InterPro" id="IPR015819">
    <property type="entry name" value="Lipid_transp_b-sht_shell"/>
</dbReference>
<dbReference type="EMBL" id="MW292202">
    <property type="protein sequence ID" value="UEK51598.1"/>
    <property type="molecule type" value="mRNA"/>
</dbReference>
<dbReference type="Pfam" id="PF01347">
    <property type="entry name" value="Vitellogenin_N"/>
    <property type="match status" value="1"/>
</dbReference>
<keyword evidence="3" id="KW-0732">Signal</keyword>
<dbReference type="PANTHER" id="PTHR13024">
    <property type="entry name" value="MICROSOMAL TRIGLYCERIDE TRANSFER PROTEIN, LARGE SUBUNIT"/>
    <property type="match status" value="1"/>
</dbReference>
<sequence>MWLKTISASSSGSCDRCGSGVLGRGIFGVWLLMCWRLLCALLILSSSLCASPLPRNLGLGRLQLGKTYTFQYATSIHLSEKSSASSISSASVKDVGYQIQCQLQCSVIWQRIGEDSTLSQLVLIQMDSAQLYVRTGSSRDFAAHDSLLTSGDPGQQQLLVQLSALQPASLGDQQGGRGYWQHVDRVWVPGEQRDEIGRLLKGAASLLLQYSTTEEERDETDVSGMCRVKYKWTSSEILEKTKVSCRSDDDPSTIASQTEPLSAVINSLRTTSYQFDLKSSTTNNNKVGSFSDLYSVSSRESHQVAPRLRQKFGSEIVSLQSLQFLEVTDSVPIQFVHPLGTVAEVIHQMSGHSHWLETALHMTTDLPPTGSASPSPPDCLQSTTACPQLPRLVTHLAPSLTEPAVASVSAAAAYVALLPHFRRANTSQLLGVLKSKKNAAITLQLLDILAATKTAAAHRAAKSFLDWRASVQTDDIERHERYLVALSVINQPLQFIVEDLYEESKKKRFSANLEESVLLTTAALAKSYCSPATFSLPLCDIIAEGMTSRLRKCGSTDSACCLLNLRALRNLAAPATLSLLMEQVDQEDQSCSLEAMRTLAALPDSVIEEIRPHIESIFLHTSKQYSNGVRLLAAELLLRSRISDCQRDINTATLLLTNSLHERSRTISRETAEFDSYILKLVTAFAEHRPCVERALRHLLSGQQVHNYNVLALGALSSLLRRQLFADAGAVNMSAPVAGGFVSAVQMASKRALRQCAFTVYLSTPQVDQQLLQFSISAGGLSGLISAPDSGDDVTAFARLELQLLGRQLRPLQLFSSKMELMGHIWAGVGSEKTSAVRGDILLNDQQLTLVLQNGLSARVSTIGVATLDFAGMVEVSLWNRNAHALIETRGSVMMKSLVAVDTMFASARVTSTLAAELTVESNTDVAAHNGFHMCARIVHPPIKLMEVVRKQEHVPETQHRLRRVKRRTRLFNGATFNLNRKNSENCDMMFGDD</sequence>
<dbReference type="GO" id="GO:0005548">
    <property type="term" value="F:phospholipid transporter activity"/>
    <property type="evidence" value="ECO:0007669"/>
    <property type="project" value="InterPro"/>
</dbReference>
<proteinExistence type="evidence at transcript level"/>
<protein>
    <submittedName>
        <fullName evidence="6">MTTP-like protein 3</fullName>
    </submittedName>
</protein>
<organism evidence="6">
    <name type="scientific">Parasacculina yatsui</name>
    <dbReference type="NCBI Taxonomy" id="2836420"/>
    <lineage>
        <taxon>Eukaryota</taxon>
        <taxon>Metazoa</taxon>
        <taxon>Ecdysozoa</taxon>
        <taxon>Arthropoda</taxon>
        <taxon>Crustacea</taxon>
        <taxon>Multicrustacea</taxon>
        <taxon>Cirripedia</taxon>
        <taxon>Rhizocephala</taxon>
        <taxon>Polyascidae</taxon>
        <taxon>Parasacculina</taxon>
    </lineage>
</organism>
<keyword evidence="4" id="KW-0256">Endoplasmic reticulum</keyword>
<dbReference type="Pfam" id="PF19444">
    <property type="entry name" value="MTP_lip_bd"/>
    <property type="match status" value="1"/>
</dbReference>
<reference evidence="6" key="1">
    <citation type="submission" date="2020-11" db="EMBL/GenBank/DDBJ databases">
        <title>Barnacle with a root-like body: structural and transcriptomic signatures of the interna, endoparasitic structure of the parasitic barnacle Sacculina yatsui.</title>
        <authorList>
            <person name="Wong Y.H."/>
            <person name="Okano K."/>
        </authorList>
    </citation>
    <scope>NUCLEOTIDE SEQUENCE</scope>
    <source>
        <tissue evidence="6">Endoparasitic structure interna</tissue>
    </source>
</reference>
<dbReference type="InterPro" id="IPR039988">
    <property type="entry name" value="MTTP"/>
</dbReference>
<accession>A0A8K1RBZ7</accession>
<dbReference type="SUPFAM" id="SSF56968">
    <property type="entry name" value="Lipovitellin-phosvitin complex, beta-sheet shell regions"/>
    <property type="match status" value="1"/>
</dbReference>
<evidence type="ECO:0000313" key="6">
    <source>
        <dbReference type="EMBL" id="UEK51598.1"/>
    </source>
</evidence>
<comment type="subcellular location">
    <subcellularLocation>
        <location evidence="1">Endoplasmic reticulum</location>
    </subcellularLocation>
</comment>
<dbReference type="InterPro" id="IPR001747">
    <property type="entry name" value="Vitellogenin_N"/>
</dbReference>
<evidence type="ECO:0000259" key="5">
    <source>
        <dbReference type="SMART" id="SM00638"/>
    </source>
</evidence>
<dbReference type="Gene3D" id="1.25.10.20">
    <property type="entry name" value="Vitellinogen, superhelical"/>
    <property type="match status" value="1"/>
</dbReference>
<name>A0A8K1RBZ7_9CRUS</name>